<keyword evidence="2" id="KW-1003">Cell membrane</keyword>
<evidence type="ECO:0000256" key="3">
    <source>
        <dbReference type="ARBA" id="ARBA00022692"/>
    </source>
</evidence>
<keyword evidence="4 6" id="KW-1133">Transmembrane helix</keyword>
<accession>A0A6H9XY93</accession>
<evidence type="ECO:0000256" key="4">
    <source>
        <dbReference type="ARBA" id="ARBA00022989"/>
    </source>
</evidence>
<dbReference type="Proteomes" id="UP000249886">
    <property type="component" value="Unassembled WGS sequence"/>
</dbReference>
<keyword evidence="3 6" id="KW-0812">Transmembrane</keyword>
<dbReference type="GeneID" id="84575059"/>
<dbReference type="InterPro" id="IPR003339">
    <property type="entry name" value="ABC/ECF_trnsptr_transmembrane"/>
</dbReference>
<evidence type="ECO:0000313" key="7">
    <source>
        <dbReference type="EMBL" id="SPW33183.1"/>
    </source>
</evidence>
<dbReference type="CDD" id="cd16914">
    <property type="entry name" value="EcfT"/>
    <property type="match status" value="1"/>
</dbReference>
<evidence type="ECO:0000256" key="5">
    <source>
        <dbReference type="ARBA" id="ARBA00023136"/>
    </source>
</evidence>
<dbReference type="AlphaFoldDB" id="A0A6H9XY93"/>
<feature type="transmembrane region" description="Helical" evidence="6">
    <location>
        <begin position="12"/>
        <end position="45"/>
    </location>
</feature>
<keyword evidence="5 6" id="KW-0472">Membrane</keyword>
<dbReference type="RefSeq" id="WP_005527242.1">
    <property type="nucleotide sequence ID" value="NZ_CAUUOM010000004.1"/>
</dbReference>
<dbReference type="EMBL" id="UARK01000033">
    <property type="protein sequence ID" value="SPW33183.1"/>
    <property type="molecule type" value="Genomic_DNA"/>
</dbReference>
<evidence type="ECO:0000256" key="2">
    <source>
        <dbReference type="ARBA" id="ARBA00022475"/>
    </source>
</evidence>
<sequence>MNLQAVNPVARVIALLVFTTPLLVSIDLVSALVSLACTIIGAPILGVSYRVLFRRGLPIVLIAPVSGISMALYGRPEGREYFSVAFAHVTDNSLGLAAAIMVRVLAVGLPVIVLLGTIDPTELGDGLSQILKFPPRFVIGTVAGARLVSLFQRDWEAMRRARRVRGLDGHNRVRRALTMTFGLLVLALRRGTKLATAMEARGFGKDVSRTWARESRWGRAETLLVVACAVAGAMSIIIAVWCGSFRFLGA</sequence>
<dbReference type="InterPro" id="IPR051611">
    <property type="entry name" value="ECF_transporter_component"/>
</dbReference>
<dbReference type="PANTHER" id="PTHR34857">
    <property type="entry name" value="SLL0384 PROTEIN"/>
    <property type="match status" value="1"/>
</dbReference>
<feature type="transmembrane region" description="Helical" evidence="6">
    <location>
        <begin position="223"/>
        <end position="248"/>
    </location>
</feature>
<reference evidence="7 8" key="1">
    <citation type="submission" date="2018-06" db="EMBL/GenBank/DDBJ databases">
        <authorList>
            <consortium name="Pathogen Informatics"/>
            <person name="Doyle S."/>
        </authorList>
    </citation>
    <scope>NUCLEOTIDE SEQUENCE [LARGE SCALE GENOMIC DNA]</scope>
    <source>
        <strain evidence="7 8">NCTC10254</strain>
    </source>
</reference>
<organism evidence="7 8">
    <name type="scientific">Corynebacterium matruchotii</name>
    <dbReference type="NCBI Taxonomy" id="43768"/>
    <lineage>
        <taxon>Bacteria</taxon>
        <taxon>Bacillati</taxon>
        <taxon>Actinomycetota</taxon>
        <taxon>Actinomycetes</taxon>
        <taxon>Mycobacteriales</taxon>
        <taxon>Corynebacteriaceae</taxon>
        <taxon>Corynebacterium</taxon>
    </lineage>
</organism>
<evidence type="ECO:0000313" key="8">
    <source>
        <dbReference type="Proteomes" id="UP000249886"/>
    </source>
</evidence>
<comment type="caution">
    <text evidence="7">The sequence shown here is derived from an EMBL/GenBank/DDBJ whole genome shotgun (WGS) entry which is preliminary data.</text>
</comment>
<proteinExistence type="predicted"/>
<evidence type="ECO:0000256" key="6">
    <source>
        <dbReference type="SAM" id="Phobius"/>
    </source>
</evidence>
<comment type="subcellular location">
    <subcellularLocation>
        <location evidence="1">Membrane</location>
        <topology evidence="1">Multi-pass membrane protein</topology>
    </subcellularLocation>
</comment>
<evidence type="ECO:0000256" key="1">
    <source>
        <dbReference type="ARBA" id="ARBA00004141"/>
    </source>
</evidence>
<dbReference type="GO" id="GO:0005886">
    <property type="term" value="C:plasma membrane"/>
    <property type="evidence" value="ECO:0007669"/>
    <property type="project" value="UniProtKB-ARBA"/>
</dbReference>
<feature type="transmembrane region" description="Helical" evidence="6">
    <location>
        <begin position="94"/>
        <end position="113"/>
    </location>
</feature>
<feature type="transmembrane region" description="Helical" evidence="6">
    <location>
        <begin position="133"/>
        <end position="151"/>
    </location>
</feature>
<gene>
    <name evidence="7" type="primary">cbiQ</name>
    <name evidence="7" type="ORF">NCTC10254_02334</name>
</gene>
<protein>
    <submittedName>
        <fullName evidence="7">Cobalt transport protein CbiQ</fullName>
    </submittedName>
</protein>
<name>A0A6H9XY93_9CORY</name>
<dbReference type="Pfam" id="PF02361">
    <property type="entry name" value="CbiQ"/>
    <property type="match status" value="1"/>
</dbReference>
<dbReference type="PANTHER" id="PTHR34857:SF2">
    <property type="entry name" value="SLL0384 PROTEIN"/>
    <property type="match status" value="1"/>
</dbReference>